<gene>
    <name evidence="2" type="ORF">EVAR_21552_1</name>
</gene>
<accession>A0A4C1XNT5</accession>
<dbReference type="Proteomes" id="UP000299102">
    <property type="component" value="Unassembled WGS sequence"/>
</dbReference>
<keyword evidence="3" id="KW-1185">Reference proteome</keyword>
<name>A0A4C1XNT5_EUMVA</name>
<sequence>MELSLHRAGRGGDGGGGGARLDDSIEGARAQWSVVFRGTIVKVKKNKSFNPPANASHVTGRRRRRRLGIEIALQVRVWAARKYRSTRAVGRSPT</sequence>
<proteinExistence type="predicted"/>
<dbReference type="AlphaFoldDB" id="A0A4C1XNT5"/>
<organism evidence="2 3">
    <name type="scientific">Eumeta variegata</name>
    <name type="common">Bagworm moth</name>
    <name type="synonym">Eumeta japonica</name>
    <dbReference type="NCBI Taxonomy" id="151549"/>
    <lineage>
        <taxon>Eukaryota</taxon>
        <taxon>Metazoa</taxon>
        <taxon>Ecdysozoa</taxon>
        <taxon>Arthropoda</taxon>
        <taxon>Hexapoda</taxon>
        <taxon>Insecta</taxon>
        <taxon>Pterygota</taxon>
        <taxon>Neoptera</taxon>
        <taxon>Endopterygota</taxon>
        <taxon>Lepidoptera</taxon>
        <taxon>Glossata</taxon>
        <taxon>Ditrysia</taxon>
        <taxon>Tineoidea</taxon>
        <taxon>Psychidae</taxon>
        <taxon>Oiketicinae</taxon>
        <taxon>Eumeta</taxon>
    </lineage>
</organism>
<evidence type="ECO:0000256" key="1">
    <source>
        <dbReference type="SAM" id="MobiDB-lite"/>
    </source>
</evidence>
<evidence type="ECO:0000313" key="3">
    <source>
        <dbReference type="Proteomes" id="UP000299102"/>
    </source>
</evidence>
<reference evidence="2 3" key="1">
    <citation type="journal article" date="2019" name="Commun. Biol.">
        <title>The bagworm genome reveals a unique fibroin gene that provides high tensile strength.</title>
        <authorList>
            <person name="Kono N."/>
            <person name="Nakamura H."/>
            <person name="Ohtoshi R."/>
            <person name="Tomita M."/>
            <person name="Numata K."/>
            <person name="Arakawa K."/>
        </authorList>
    </citation>
    <scope>NUCLEOTIDE SEQUENCE [LARGE SCALE GENOMIC DNA]</scope>
</reference>
<protein>
    <submittedName>
        <fullName evidence="2">Uncharacterized protein</fullName>
    </submittedName>
</protein>
<comment type="caution">
    <text evidence="2">The sequence shown here is derived from an EMBL/GenBank/DDBJ whole genome shotgun (WGS) entry which is preliminary data.</text>
</comment>
<evidence type="ECO:0000313" key="2">
    <source>
        <dbReference type="EMBL" id="GBP64234.1"/>
    </source>
</evidence>
<dbReference type="EMBL" id="BGZK01000892">
    <property type="protein sequence ID" value="GBP64234.1"/>
    <property type="molecule type" value="Genomic_DNA"/>
</dbReference>
<feature type="region of interest" description="Disordered" evidence="1">
    <location>
        <begin position="1"/>
        <end position="22"/>
    </location>
</feature>